<evidence type="ECO:0000313" key="6">
    <source>
        <dbReference type="EMBL" id="KAH0628694.1"/>
    </source>
</evidence>
<keyword evidence="4" id="KW-0677">Repeat</keyword>
<dbReference type="EMBL" id="JAIPUX010000439">
    <property type="protein sequence ID" value="KAH0628694.1"/>
    <property type="molecule type" value="Genomic_DNA"/>
</dbReference>
<reference evidence="6 7" key="1">
    <citation type="journal article" date="2022" name="Gigascience">
        <title>A chromosome-level genome assembly and annotation of the desert horned lizard, Phrynosoma platyrhinos, provides insight into chromosomal rearrangements among reptiles.</title>
        <authorList>
            <person name="Koochekian N."/>
            <person name="Ascanio A."/>
            <person name="Farleigh K."/>
            <person name="Card D.C."/>
            <person name="Schield D.R."/>
            <person name="Castoe T.A."/>
            <person name="Jezkova T."/>
        </authorList>
    </citation>
    <scope>NUCLEOTIDE SEQUENCE [LARGE SCALE GENOMIC DNA]</scope>
    <source>
        <strain evidence="6">NK-2021</strain>
    </source>
</reference>
<protein>
    <recommendedName>
        <fullName evidence="5">Lethal giant larvae homologue 2 domain-containing protein</fullName>
    </recommendedName>
</protein>
<organism evidence="6 7">
    <name type="scientific">Phrynosoma platyrhinos</name>
    <name type="common">Desert horned lizard</name>
    <dbReference type="NCBI Taxonomy" id="52577"/>
    <lineage>
        <taxon>Eukaryota</taxon>
        <taxon>Metazoa</taxon>
        <taxon>Chordata</taxon>
        <taxon>Craniata</taxon>
        <taxon>Vertebrata</taxon>
        <taxon>Euteleostomi</taxon>
        <taxon>Lepidosauria</taxon>
        <taxon>Squamata</taxon>
        <taxon>Bifurcata</taxon>
        <taxon>Unidentata</taxon>
        <taxon>Episquamata</taxon>
        <taxon>Toxicofera</taxon>
        <taxon>Iguania</taxon>
        <taxon>Phrynosomatidae</taxon>
        <taxon>Phrynosomatinae</taxon>
        <taxon>Phrynosoma</taxon>
    </lineage>
</organism>
<dbReference type="Pfam" id="PF08366">
    <property type="entry name" value="LLGL"/>
    <property type="match status" value="1"/>
</dbReference>
<dbReference type="PRINTS" id="PR00962">
    <property type="entry name" value="LETHAL2GIANT"/>
</dbReference>
<keyword evidence="3" id="KW-0853">WD repeat</keyword>
<feature type="domain" description="Lethal giant larvae homologue 2" evidence="5">
    <location>
        <begin position="1"/>
        <end position="55"/>
    </location>
</feature>
<dbReference type="InterPro" id="IPR000664">
    <property type="entry name" value="Lethal2_giant"/>
</dbReference>
<dbReference type="Gene3D" id="2.130.10.10">
    <property type="entry name" value="YVTN repeat-like/Quinoprotein amine dehydrogenase"/>
    <property type="match status" value="1"/>
</dbReference>
<dbReference type="SUPFAM" id="SSF50978">
    <property type="entry name" value="WD40 repeat-like"/>
    <property type="match status" value="1"/>
</dbReference>
<evidence type="ECO:0000256" key="3">
    <source>
        <dbReference type="ARBA" id="ARBA00022574"/>
    </source>
</evidence>
<dbReference type="PANTHER" id="PTHR10241">
    <property type="entry name" value="LETHAL 2 GIANT LARVAE PROTEIN"/>
    <property type="match status" value="1"/>
</dbReference>
<dbReference type="InterPro" id="IPR013577">
    <property type="entry name" value="LLGL2"/>
</dbReference>
<dbReference type="PANTHER" id="PTHR10241:SF19">
    <property type="entry name" value="SYNTAXIN-BINDING PROTEIN 5-LIKE"/>
    <property type="match status" value="1"/>
</dbReference>
<proteinExistence type="inferred from homology"/>
<comment type="caution">
    <text evidence="6">The sequence shown here is derived from an EMBL/GenBank/DDBJ whole genome shotgun (WGS) entry which is preliminary data.</text>
</comment>
<evidence type="ECO:0000259" key="5">
    <source>
        <dbReference type="Pfam" id="PF08366"/>
    </source>
</evidence>
<name>A0ABQ7TG23_PHRPL</name>
<gene>
    <name evidence="6" type="ORF">JD844_010117</name>
</gene>
<dbReference type="InterPro" id="IPR015943">
    <property type="entry name" value="WD40/YVTN_repeat-like_dom_sf"/>
</dbReference>
<evidence type="ECO:0000256" key="2">
    <source>
        <dbReference type="ARBA" id="ARBA00022483"/>
    </source>
</evidence>
<evidence type="ECO:0000313" key="7">
    <source>
        <dbReference type="Proteomes" id="UP000826234"/>
    </source>
</evidence>
<keyword evidence="2" id="KW-0268">Exocytosis</keyword>
<dbReference type="InterPro" id="IPR036322">
    <property type="entry name" value="WD40_repeat_dom_sf"/>
</dbReference>
<sequence>MHGKAITVLEMDHPIVDFITLCETPYPNEIQEPYAVVILLEKDLIVVDLTQSHFPIFENPYPMDIHESPVTCTQYFADCPPELIPVLYSVGAKHKKQGYSSKEWPVSGGAWNLGPQTYPEIIITGHADGSVKFWDASAITLQMLYKLKTSKVFEKQKLEGKPTAEIVEEDPFAVQLMYWCPESRIFCVAGVSAYVVVYRFSKHEVNTEIASLEVQLQSELEDNISPEAEVIPPFPDASSHLSSLKDLSGSTNTVASEGTVKDSIPCLSIENGILKTRPVRMPPGYQADLVIQLVWADGEPPQPITSLAANSAYGLVAFGNCNGLVVVDFIQKTTLLSMGSFELYGSSDLHQHQPRSPRRSKQFTADNFCMRGLSNFYPDLTKRIRTSYQSLTELSDGPVSLELERCRSPTTSDPINGHCTSPTSHSCSSGKRLSSADITKINRWGPGKPPFRKAQSAACMEVSLPITTEESFARKNDTTVSPCLWVGTGLGVVLTVSLNLPSADELRHTEPVTASPSGTFLSLKGAVLTFACLDCLGTLIHPPYEAWSDPNSTEESERTKKRKLVLHSSCSQDTGDHQFAIICSAKQAKVFSLPSQICLYVHNITDTSFLLRADVVTLCNSACLACFCASGRIMILSLPSLRPLLDVNYLPVADMRIARTFCFTNEGQALYLGSPTEIQRLNYSQEMFDNLQDMLGELFTPVETPEAQYRGFLKGLFGGSGGTLDREELSHQLIKEEGFQISMSAGPLQLIYVEYFPMNNRRQQVISLALALGKCAYKIKKPIPRHPTAGKEKDSYM</sequence>
<keyword evidence="7" id="KW-1185">Reference proteome</keyword>
<accession>A0ABQ7TG23</accession>
<comment type="similarity">
    <text evidence="1">Belongs to the WD repeat L(2)GL family.</text>
</comment>
<evidence type="ECO:0000256" key="4">
    <source>
        <dbReference type="ARBA" id="ARBA00022737"/>
    </source>
</evidence>
<dbReference type="Proteomes" id="UP000826234">
    <property type="component" value="Unassembled WGS sequence"/>
</dbReference>
<evidence type="ECO:0000256" key="1">
    <source>
        <dbReference type="ARBA" id="ARBA00008070"/>
    </source>
</evidence>